<feature type="domain" description="PKD" evidence="2">
    <location>
        <begin position="49"/>
        <end position="91"/>
    </location>
</feature>
<sequence>MKVIYLFMLLTTGYSCFAQDSTQPVIRVEERGDSLHFSSSLRPLRQIVGAPPCYYSYFWELGDGRFSFDREPNHAYRDTGVYQVRLYATNNYDDGKAPPTRPHPIKVRKRSLSREALASHFFHGGGDIEMKINRYPRPGENFVTVIGYRNQGSDSLGGSIVLFYNERQFDQQGFALADRRFYNREQGGSLESLMAGLDATENRASLAAGAGHTDKVGGAGWGTAAGERGSAEVASVDEDAAANAAAARSMLQSLENTYSQHTVLHFPAISRGEEKFVFLEMNTLPTMLQDTNATVGFSAMLVPDNPSAPPEVYQMDMVVVASHDPNRFLFRSRRINYRFMSKKKELSYRVQFQNTGNGPTRRIAIGFRVPPQLDPGSFTLKAVSPACPFCLSGDRSRSCIDTVFRNDSVYIIFNNIYLPGLQQEEVHDKDSTEGFVDYTIRFRKKPKKIPFSTQASIVFDRHQPVVTNKATARFIKGLSPGFMAGYSVLPGNGGYSATGPLQFGYVLAPYAPSRPYFQVEAFVGFLQQDAFTSVVVKQQTDTLVAGVPLVITGRQSKTTTQRNSFEITPLHYRYNIGKWIGIGAGAMAQINISEQTTVENRTFFNIPVPLLNSTTAVSTQKSAVTYLGSWNAAPFVDLQLGMVKVGPVIGVRYMRLLKGDVTDRFFLYAGFKL</sequence>
<name>A0A8J2UG77_9BACT</name>
<dbReference type="InterPro" id="IPR055353">
    <property type="entry name" value="DUF7619"/>
</dbReference>
<dbReference type="Pfam" id="PF18911">
    <property type="entry name" value="PKD_4"/>
    <property type="match status" value="1"/>
</dbReference>
<feature type="chain" id="PRO_5035222976" description="PKD domain-containing protein" evidence="1">
    <location>
        <begin position="19"/>
        <end position="673"/>
    </location>
</feature>
<dbReference type="Pfam" id="PF25233">
    <property type="entry name" value="DUF7849"/>
    <property type="match status" value="1"/>
</dbReference>
<dbReference type="SUPFAM" id="SSF49299">
    <property type="entry name" value="PKD domain"/>
    <property type="match status" value="1"/>
</dbReference>
<dbReference type="AlphaFoldDB" id="A0A8J2UG77"/>
<keyword evidence="4" id="KW-1185">Reference proteome</keyword>
<accession>A0A8J2UG77</accession>
<dbReference type="InterPro" id="IPR035986">
    <property type="entry name" value="PKD_dom_sf"/>
</dbReference>
<feature type="signal peptide" evidence="1">
    <location>
        <begin position="1"/>
        <end position="18"/>
    </location>
</feature>
<reference evidence="3" key="1">
    <citation type="journal article" date="2014" name="Int. J. Syst. Evol. Microbiol.">
        <title>Complete genome sequence of Corynebacterium casei LMG S-19264T (=DSM 44701T), isolated from a smear-ripened cheese.</title>
        <authorList>
            <consortium name="US DOE Joint Genome Institute (JGI-PGF)"/>
            <person name="Walter F."/>
            <person name="Albersmeier A."/>
            <person name="Kalinowski J."/>
            <person name="Ruckert C."/>
        </authorList>
    </citation>
    <scope>NUCLEOTIDE SEQUENCE</scope>
    <source>
        <strain evidence="3">CGMCC 1.15448</strain>
    </source>
</reference>
<proteinExistence type="predicted"/>
<keyword evidence="1" id="KW-0732">Signal</keyword>
<dbReference type="InterPro" id="IPR000601">
    <property type="entry name" value="PKD_dom"/>
</dbReference>
<dbReference type="Gene3D" id="2.60.40.10">
    <property type="entry name" value="Immunoglobulins"/>
    <property type="match status" value="1"/>
</dbReference>
<gene>
    <name evidence="3" type="ORF">GCM10011511_40670</name>
</gene>
<organism evidence="3 4">
    <name type="scientific">Puia dinghuensis</name>
    <dbReference type="NCBI Taxonomy" id="1792502"/>
    <lineage>
        <taxon>Bacteria</taxon>
        <taxon>Pseudomonadati</taxon>
        <taxon>Bacteroidota</taxon>
        <taxon>Chitinophagia</taxon>
        <taxon>Chitinophagales</taxon>
        <taxon>Chitinophagaceae</taxon>
        <taxon>Puia</taxon>
    </lineage>
</organism>
<protein>
    <recommendedName>
        <fullName evidence="2">PKD domain-containing protein</fullName>
    </recommendedName>
</protein>
<dbReference type="PROSITE" id="PS51257">
    <property type="entry name" value="PROKAR_LIPOPROTEIN"/>
    <property type="match status" value="1"/>
</dbReference>
<dbReference type="EMBL" id="BMJC01000004">
    <property type="protein sequence ID" value="GGB12888.1"/>
    <property type="molecule type" value="Genomic_DNA"/>
</dbReference>
<evidence type="ECO:0000313" key="3">
    <source>
        <dbReference type="EMBL" id="GGB12888.1"/>
    </source>
</evidence>
<evidence type="ECO:0000313" key="4">
    <source>
        <dbReference type="Proteomes" id="UP000607559"/>
    </source>
</evidence>
<dbReference type="CDD" id="cd00146">
    <property type="entry name" value="PKD"/>
    <property type="match status" value="1"/>
</dbReference>
<evidence type="ECO:0000256" key="1">
    <source>
        <dbReference type="SAM" id="SignalP"/>
    </source>
</evidence>
<reference evidence="3" key="2">
    <citation type="submission" date="2020-09" db="EMBL/GenBank/DDBJ databases">
        <authorList>
            <person name="Sun Q."/>
            <person name="Zhou Y."/>
        </authorList>
    </citation>
    <scope>NUCLEOTIDE SEQUENCE</scope>
    <source>
        <strain evidence="3">CGMCC 1.15448</strain>
    </source>
</reference>
<dbReference type="PROSITE" id="PS50093">
    <property type="entry name" value="PKD"/>
    <property type="match status" value="1"/>
</dbReference>
<dbReference type="Pfam" id="PF24595">
    <property type="entry name" value="DUF7619"/>
    <property type="match status" value="1"/>
</dbReference>
<dbReference type="InterPro" id="IPR057171">
    <property type="entry name" value="DUF7849"/>
</dbReference>
<dbReference type="InterPro" id="IPR013783">
    <property type="entry name" value="Ig-like_fold"/>
</dbReference>
<dbReference type="Proteomes" id="UP000607559">
    <property type="component" value="Unassembled WGS sequence"/>
</dbReference>
<evidence type="ECO:0000259" key="2">
    <source>
        <dbReference type="PROSITE" id="PS50093"/>
    </source>
</evidence>
<comment type="caution">
    <text evidence="3">The sequence shown here is derived from an EMBL/GenBank/DDBJ whole genome shotgun (WGS) entry which is preliminary data.</text>
</comment>